<dbReference type="EMBL" id="PNCK01000009">
    <property type="protein sequence ID" value="TMP46306.1"/>
    <property type="molecule type" value="Genomic_DNA"/>
</dbReference>
<reference evidence="2" key="3">
    <citation type="submission" date="2019-09" db="EMBL/GenBank/DDBJ databases">
        <title>Co-occurence of chitin degradation, pigmentation and bioactivity in marine Pseudoalteromonas.</title>
        <authorList>
            <person name="Sonnenschein E.C."/>
            <person name="Bech P.K."/>
        </authorList>
    </citation>
    <scope>NUCLEOTIDE SEQUENCE</scope>
    <source>
        <strain evidence="2">S2231</strain>
    </source>
</reference>
<dbReference type="RefSeq" id="WP_138594696.1">
    <property type="nucleotide sequence ID" value="NZ_PNCK01000009.1"/>
</dbReference>
<reference evidence="3 4" key="2">
    <citation type="submission" date="2019-06" db="EMBL/GenBank/DDBJ databases">
        <title>Co-occurence of chitin degradation, pigmentation and bioactivity in marine Pseudoalteromonas.</title>
        <authorList>
            <person name="Sonnenschein E.C."/>
            <person name="Bech P.K."/>
        </authorList>
    </citation>
    <scope>NUCLEOTIDE SEQUENCE [LARGE SCALE GENOMIC DNA]</scope>
    <source>
        <strain evidence="4">S2231</strain>
        <strain evidence="1 3">S2233</strain>
    </source>
</reference>
<evidence type="ECO:0000313" key="4">
    <source>
        <dbReference type="Proteomes" id="UP000307706"/>
    </source>
</evidence>
<gene>
    <name evidence="2" type="ORF">CWB96_00295</name>
    <name evidence="1" type="ORF">CWB97_02290</name>
</gene>
<keyword evidence="3" id="KW-1185">Reference proteome</keyword>
<dbReference type="EMBL" id="PNCL01000001">
    <property type="protein sequence ID" value="TMP63082.1"/>
    <property type="molecule type" value="Genomic_DNA"/>
</dbReference>
<sequence length="409" mass="46023">MALNNEVQSFVENGYTDLRKMLFDIAEWLSTAGWNIEYQFPKEFDKIGEFDDYSCLLTPRGDSVNLFNEEPIAIKLSANIQQHKDGYSYQTIEAQVTSDLQCDKDSGVVIADSRGVVSGNLGPKDDYIYNDLNGPVRIYSGDGTFFDTQVVKGRLRAHPVSCRVSVTSHGVFLATWLEGDEQRDPPTQSWFLVQRPVDQSDGEPLRESDRDGSRNPIFCMYGISNEVNSRQGQHQTDYLAYAKEHGVPVSFDGSSDATRQGAISLKRFVVREKDVNAPSLQSDAWRNDRDANAIINLRQQQARIEMRDIGAASVDKAGSRYAILFPSKLNTARFRFKHELDMVAYTSADVISSGLPVNVHVYNEKDEDTGEKLYRRYVAIQPTGPFNTNLIMLHLVRAGIPEAEIKKKK</sequence>
<dbReference type="AlphaFoldDB" id="A0A5S3XX96"/>
<comment type="caution">
    <text evidence="2">The sequence shown here is derived from an EMBL/GenBank/DDBJ whole genome shotgun (WGS) entry which is preliminary data.</text>
</comment>
<accession>A0A5S3XX96</accession>
<reference evidence="2 4" key="1">
    <citation type="submission" date="2017-12" db="EMBL/GenBank/DDBJ databases">
        <authorList>
            <person name="Paulsen S."/>
            <person name="Gram L.K."/>
        </authorList>
    </citation>
    <scope>NUCLEOTIDE SEQUENCE [LARGE SCALE GENOMIC DNA]</scope>
    <source>
        <strain evidence="2 4">S2231</strain>
        <strain evidence="1">S2233</strain>
    </source>
</reference>
<proteinExistence type="predicted"/>
<evidence type="ECO:0000313" key="3">
    <source>
        <dbReference type="Proteomes" id="UP000305730"/>
    </source>
</evidence>
<dbReference type="OrthoDB" id="321327at2"/>
<dbReference type="Proteomes" id="UP000305730">
    <property type="component" value="Unassembled WGS sequence"/>
</dbReference>
<evidence type="ECO:0000313" key="1">
    <source>
        <dbReference type="EMBL" id="TMP46306.1"/>
    </source>
</evidence>
<name>A0A5S3XX96_9GAMM</name>
<dbReference type="Proteomes" id="UP000307706">
    <property type="component" value="Unassembled WGS sequence"/>
</dbReference>
<protein>
    <submittedName>
        <fullName evidence="2">Uncharacterized protein</fullName>
    </submittedName>
</protein>
<organism evidence="2 4">
    <name type="scientific">Pseudoalteromonas citrea</name>
    <dbReference type="NCBI Taxonomy" id="43655"/>
    <lineage>
        <taxon>Bacteria</taxon>
        <taxon>Pseudomonadati</taxon>
        <taxon>Pseudomonadota</taxon>
        <taxon>Gammaproteobacteria</taxon>
        <taxon>Alteromonadales</taxon>
        <taxon>Pseudoalteromonadaceae</taxon>
        <taxon>Pseudoalteromonas</taxon>
    </lineage>
</organism>
<evidence type="ECO:0000313" key="2">
    <source>
        <dbReference type="EMBL" id="TMP63082.1"/>
    </source>
</evidence>